<reference evidence="1 2" key="1">
    <citation type="journal article" date="2016" name="Nat. Commun.">
        <title>Thousands of microbial genomes shed light on interconnected biogeochemical processes in an aquifer system.</title>
        <authorList>
            <person name="Anantharaman K."/>
            <person name="Brown C.T."/>
            <person name="Hug L.A."/>
            <person name="Sharon I."/>
            <person name="Castelle C.J."/>
            <person name="Probst A.J."/>
            <person name="Thomas B.C."/>
            <person name="Singh A."/>
            <person name="Wilkins M.J."/>
            <person name="Karaoz U."/>
            <person name="Brodie E.L."/>
            <person name="Williams K.H."/>
            <person name="Hubbard S.S."/>
            <person name="Banfield J.F."/>
        </authorList>
    </citation>
    <scope>NUCLEOTIDE SEQUENCE [LARGE SCALE GENOMIC DNA]</scope>
</reference>
<organism evidence="1 2">
    <name type="scientific">Candidatus Amesbacteria bacterium RIFCSPLOWO2_01_FULL_48_25</name>
    <dbReference type="NCBI Taxonomy" id="1797259"/>
    <lineage>
        <taxon>Bacteria</taxon>
        <taxon>Candidatus Amesiibacteriota</taxon>
    </lineage>
</organism>
<dbReference type="STRING" id="1797259.A2989_02895"/>
<dbReference type="Proteomes" id="UP000177080">
    <property type="component" value="Unassembled WGS sequence"/>
</dbReference>
<accession>A0A1F4ZBN7</accession>
<dbReference type="AlphaFoldDB" id="A0A1F4ZBN7"/>
<evidence type="ECO:0000313" key="1">
    <source>
        <dbReference type="EMBL" id="OGD03605.1"/>
    </source>
</evidence>
<protein>
    <submittedName>
        <fullName evidence="1">Uncharacterized protein</fullName>
    </submittedName>
</protein>
<comment type="caution">
    <text evidence="1">The sequence shown here is derived from an EMBL/GenBank/DDBJ whole genome shotgun (WGS) entry which is preliminary data.</text>
</comment>
<evidence type="ECO:0000313" key="2">
    <source>
        <dbReference type="Proteomes" id="UP000177080"/>
    </source>
</evidence>
<dbReference type="EMBL" id="MEXN01000005">
    <property type="protein sequence ID" value="OGD03605.1"/>
    <property type="molecule type" value="Genomic_DNA"/>
</dbReference>
<sequence>MNMGESSNVYESEDEQIAPILLTRLGRNVTDEEVVEAKFNLSGFAKVLLKMAMERKYGRANN</sequence>
<proteinExistence type="predicted"/>
<gene>
    <name evidence="1" type="ORF">A2989_02895</name>
</gene>
<name>A0A1F4ZBN7_9BACT</name>